<dbReference type="Gene3D" id="3.40.50.150">
    <property type="entry name" value="Vaccinia Virus protein VP39"/>
    <property type="match status" value="1"/>
</dbReference>
<accession>A0ABV8WJ82</accession>
<dbReference type="CDD" id="cd02440">
    <property type="entry name" value="AdoMet_MTases"/>
    <property type="match status" value="1"/>
</dbReference>
<keyword evidence="1 5" id="KW-0489">Methyltransferase</keyword>
<name>A0ABV8WJ82_9MICC</name>
<evidence type="ECO:0000313" key="6">
    <source>
        <dbReference type="Proteomes" id="UP001595778"/>
    </source>
</evidence>
<dbReference type="EMBL" id="JBHSDQ010000003">
    <property type="protein sequence ID" value="MFC4396312.1"/>
    <property type="molecule type" value="Genomic_DNA"/>
</dbReference>
<sequence length="231" mass="25752">MDILLSRRAAGDVEQMDHPDCDPRLLDNTYRQFGIINRVLSGWRRLYTRELRNLKRPDRGPLTVLDIGCGGGDLAVMLARWAARDGMTVQITGIDPDPRAAGFARRRPPVPGVEFRQAHSGELVREGAAFDVVISNHMLHHLGSEELRQLLADSEILASRKALHNDLVRSPTAFALFSVAALPFLHSFIRQDGLTSIRRSYRPAELAAAAPPGWSVERSSAFHQVLTYRRG</sequence>
<reference evidence="6" key="1">
    <citation type="journal article" date="2019" name="Int. J. Syst. Evol. Microbiol.">
        <title>The Global Catalogue of Microorganisms (GCM) 10K type strain sequencing project: providing services to taxonomists for standard genome sequencing and annotation.</title>
        <authorList>
            <consortium name="The Broad Institute Genomics Platform"/>
            <consortium name="The Broad Institute Genome Sequencing Center for Infectious Disease"/>
            <person name="Wu L."/>
            <person name="Ma J."/>
        </authorList>
    </citation>
    <scope>NUCLEOTIDE SEQUENCE [LARGE SCALE GENOMIC DNA]</scope>
    <source>
        <strain evidence="6">PJ61</strain>
    </source>
</reference>
<gene>
    <name evidence="5" type="ORF">ACFO0G_09450</name>
</gene>
<keyword evidence="3" id="KW-0949">S-adenosyl-L-methionine</keyword>
<evidence type="ECO:0000259" key="4">
    <source>
        <dbReference type="Pfam" id="PF13649"/>
    </source>
</evidence>
<evidence type="ECO:0000256" key="3">
    <source>
        <dbReference type="ARBA" id="ARBA00022691"/>
    </source>
</evidence>
<dbReference type="Pfam" id="PF13649">
    <property type="entry name" value="Methyltransf_25"/>
    <property type="match status" value="1"/>
</dbReference>
<feature type="domain" description="Methyltransferase" evidence="4">
    <location>
        <begin position="64"/>
        <end position="152"/>
    </location>
</feature>
<organism evidence="5 6">
    <name type="scientific">Arthrobacter sedimenti</name>
    <dbReference type="NCBI Taxonomy" id="2694931"/>
    <lineage>
        <taxon>Bacteria</taxon>
        <taxon>Bacillati</taxon>
        <taxon>Actinomycetota</taxon>
        <taxon>Actinomycetes</taxon>
        <taxon>Micrococcales</taxon>
        <taxon>Micrococcaceae</taxon>
        <taxon>Arthrobacter</taxon>
    </lineage>
</organism>
<proteinExistence type="predicted"/>
<dbReference type="SUPFAM" id="SSF53335">
    <property type="entry name" value="S-adenosyl-L-methionine-dependent methyltransferases"/>
    <property type="match status" value="1"/>
</dbReference>
<keyword evidence="2" id="KW-0808">Transferase</keyword>
<keyword evidence="6" id="KW-1185">Reference proteome</keyword>
<dbReference type="InterPro" id="IPR029063">
    <property type="entry name" value="SAM-dependent_MTases_sf"/>
</dbReference>
<evidence type="ECO:0000256" key="2">
    <source>
        <dbReference type="ARBA" id="ARBA00022679"/>
    </source>
</evidence>
<dbReference type="InterPro" id="IPR041698">
    <property type="entry name" value="Methyltransf_25"/>
</dbReference>
<dbReference type="Proteomes" id="UP001595778">
    <property type="component" value="Unassembled WGS sequence"/>
</dbReference>
<evidence type="ECO:0000256" key="1">
    <source>
        <dbReference type="ARBA" id="ARBA00022603"/>
    </source>
</evidence>
<dbReference type="GO" id="GO:0008168">
    <property type="term" value="F:methyltransferase activity"/>
    <property type="evidence" value="ECO:0007669"/>
    <property type="project" value="UniProtKB-KW"/>
</dbReference>
<evidence type="ECO:0000313" key="5">
    <source>
        <dbReference type="EMBL" id="MFC4396312.1"/>
    </source>
</evidence>
<protein>
    <submittedName>
        <fullName evidence="5">Class I SAM-dependent methyltransferase</fullName>
    </submittedName>
</protein>
<dbReference type="PANTHER" id="PTHR43464">
    <property type="entry name" value="METHYLTRANSFERASE"/>
    <property type="match status" value="1"/>
</dbReference>
<dbReference type="GO" id="GO:0032259">
    <property type="term" value="P:methylation"/>
    <property type="evidence" value="ECO:0007669"/>
    <property type="project" value="UniProtKB-KW"/>
</dbReference>
<dbReference type="NCBIfam" id="NF004851">
    <property type="entry name" value="PRK06202.1"/>
    <property type="match status" value="1"/>
</dbReference>
<dbReference type="PANTHER" id="PTHR43464:SF19">
    <property type="entry name" value="UBIQUINONE BIOSYNTHESIS O-METHYLTRANSFERASE, MITOCHONDRIAL"/>
    <property type="match status" value="1"/>
</dbReference>
<comment type="caution">
    <text evidence="5">The sequence shown here is derived from an EMBL/GenBank/DDBJ whole genome shotgun (WGS) entry which is preliminary data.</text>
</comment>
<dbReference type="RefSeq" id="WP_376977211.1">
    <property type="nucleotide sequence ID" value="NZ_JBHSDQ010000003.1"/>
</dbReference>